<dbReference type="Proteomes" id="UP000694892">
    <property type="component" value="Chromosome 2L"/>
</dbReference>
<evidence type="ECO:0000313" key="2">
    <source>
        <dbReference type="EMBL" id="OCT94061.1"/>
    </source>
</evidence>
<dbReference type="AlphaFoldDB" id="A0A974DN55"/>
<feature type="region of interest" description="Disordered" evidence="1">
    <location>
        <begin position="1"/>
        <end position="21"/>
    </location>
</feature>
<dbReference type="EMBL" id="CM004468">
    <property type="protein sequence ID" value="OCT94061.1"/>
    <property type="molecule type" value="Genomic_DNA"/>
</dbReference>
<sequence>MTEYGSNTGSPPSVPSGAGGLQAVAGAGSYLGAERIPEKRLLCVTSPCVRQEARERKKPEPGLGISRTHYNV</sequence>
<proteinExistence type="predicted"/>
<protein>
    <submittedName>
        <fullName evidence="2">Uncharacterized protein</fullName>
    </submittedName>
</protein>
<organism evidence="2 3">
    <name type="scientific">Xenopus laevis</name>
    <name type="common">African clawed frog</name>
    <dbReference type="NCBI Taxonomy" id="8355"/>
    <lineage>
        <taxon>Eukaryota</taxon>
        <taxon>Metazoa</taxon>
        <taxon>Chordata</taxon>
        <taxon>Craniata</taxon>
        <taxon>Vertebrata</taxon>
        <taxon>Euteleostomi</taxon>
        <taxon>Amphibia</taxon>
        <taxon>Batrachia</taxon>
        <taxon>Anura</taxon>
        <taxon>Pipoidea</taxon>
        <taxon>Pipidae</taxon>
        <taxon>Xenopodinae</taxon>
        <taxon>Xenopus</taxon>
        <taxon>Xenopus</taxon>
    </lineage>
</organism>
<feature type="region of interest" description="Disordered" evidence="1">
    <location>
        <begin position="47"/>
        <end position="72"/>
    </location>
</feature>
<evidence type="ECO:0000256" key="1">
    <source>
        <dbReference type="SAM" id="MobiDB-lite"/>
    </source>
</evidence>
<feature type="compositionally biased region" description="Basic and acidic residues" evidence="1">
    <location>
        <begin position="51"/>
        <end position="60"/>
    </location>
</feature>
<name>A0A974DN55_XENLA</name>
<reference evidence="3" key="1">
    <citation type="journal article" date="2016" name="Nature">
        <title>Genome evolution in the allotetraploid frog Xenopus laevis.</title>
        <authorList>
            <person name="Session A.M."/>
            <person name="Uno Y."/>
            <person name="Kwon T."/>
            <person name="Chapman J.A."/>
            <person name="Toyoda A."/>
            <person name="Takahashi S."/>
            <person name="Fukui A."/>
            <person name="Hikosaka A."/>
            <person name="Suzuki A."/>
            <person name="Kondo M."/>
            <person name="van Heeringen S.J."/>
            <person name="Quigley I."/>
            <person name="Heinz S."/>
            <person name="Ogino H."/>
            <person name="Ochi H."/>
            <person name="Hellsten U."/>
            <person name="Lyons J.B."/>
            <person name="Simakov O."/>
            <person name="Putnam N."/>
            <person name="Stites J."/>
            <person name="Kuroki Y."/>
            <person name="Tanaka T."/>
            <person name="Michiue T."/>
            <person name="Watanabe M."/>
            <person name="Bogdanovic O."/>
            <person name="Lister R."/>
            <person name="Georgiou G."/>
            <person name="Paranjpe S.S."/>
            <person name="van Kruijsbergen I."/>
            <person name="Shu S."/>
            <person name="Carlson J."/>
            <person name="Kinoshita T."/>
            <person name="Ohta Y."/>
            <person name="Mawaribuchi S."/>
            <person name="Jenkins J."/>
            <person name="Grimwood J."/>
            <person name="Schmutz J."/>
            <person name="Mitros T."/>
            <person name="Mozaffari S.V."/>
            <person name="Suzuki Y."/>
            <person name="Haramoto Y."/>
            <person name="Yamamoto T.S."/>
            <person name="Takagi C."/>
            <person name="Heald R."/>
            <person name="Miller K."/>
            <person name="Haudenschild C."/>
            <person name="Kitzman J."/>
            <person name="Nakayama T."/>
            <person name="Izutsu Y."/>
            <person name="Robert J."/>
            <person name="Fortriede J."/>
            <person name="Burns K."/>
            <person name="Lotay V."/>
            <person name="Karimi K."/>
            <person name="Yasuoka Y."/>
            <person name="Dichmann D.S."/>
            <person name="Flajnik M.F."/>
            <person name="Houston D.W."/>
            <person name="Shendure J."/>
            <person name="DuPasquier L."/>
            <person name="Vize P.D."/>
            <person name="Zorn A.M."/>
            <person name="Ito M."/>
            <person name="Marcotte E.M."/>
            <person name="Wallingford J.B."/>
            <person name="Ito Y."/>
            <person name="Asashima M."/>
            <person name="Ueno N."/>
            <person name="Matsuda Y."/>
            <person name="Veenstra G.J."/>
            <person name="Fujiyama A."/>
            <person name="Harland R.M."/>
            <person name="Taira M."/>
            <person name="Rokhsar D.S."/>
        </authorList>
    </citation>
    <scope>NUCLEOTIDE SEQUENCE [LARGE SCALE GENOMIC DNA]</scope>
    <source>
        <strain evidence="3">J</strain>
    </source>
</reference>
<gene>
    <name evidence="2" type="ORF">XELAEV_18011724mg</name>
</gene>
<accession>A0A974DN55</accession>
<evidence type="ECO:0000313" key="3">
    <source>
        <dbReference type="Proteomes" id="UP000694892"/>
    </source>
</evidence>